<dbReference type="Proteomes" id="UP001627154">
    <property type="component" value="Unassembled WGS sequence"/>
</dbReference>
<sequence length="107" mass="12586">MLECSRCGEGYARWIAQHPEKKAFGTRPSQAPRTETRRPGPKVHVLPKAFLDRYPDEPERNHYDRIRNAIRDVDMVTQVKILKEYFPNGAPTSRAKRFNPRTQRYCD</sequence>
<name>A0ABD2WNA2_9HYME</name>
<dbReference type="AlphaFoldDB" id="A0ABD2WNA2"/>
<evidence type="ECO:0000313" key="2">
    <source>
        <dbReference type="EMBL" id="KAL3394598.1"/>
    </source>
</evidence>
<reference evidence="2 3" key="1">
    <citation type="journal article" date="2024" name="bioRxiv">
        <title>A reference genome for Trichogramma kaykai: A tiny desert-dwelling parasitoid wasp with competing sex-ratio distorters.</title>
        <authorList>
            <person name="Culotta J."/>
            <person name="Lindsey A.R."/>
        </authorList>
    </citation>
    <scope>NUCLEOTIDE SEQUENCE [LARGE SCALE GENOMIC DNA]</scope>
    <source>
        <strain evidence="2 3">KSX58</strain>
    </source>
</reference>
<dbReference type="EMBL" id="JBJJXI010000092">
    <property type="protein sequence ID" value="KAL3394598.1"/>
    <property type="molecule type" value="Genomic_DNA"/>
</dbReference>
<keyword evidence="3" id="KW-1185">Reference proteome</keyword>
<accession>A0ABD2WNA2</accession>
<protein>
    <submittedName>
        <fullName evidence="2">Uncharacterized protein</fullName>
    </submittedName>
</protein>
<feature type="region of interest" description="Disordered" evidence="1">
    <location>
        <begin position="21"/>
        <end position="41"/>
    </location>
</feature>
<evidence type="ECO:0000313" key="3">
    <source>
        <dbReference type="Proteomes" id="UP001627154"/>
    </source>
</evidence>
<evidence type="ECO:0000256" key="1">
    <source>
        <dbReference type="SAM" id="MobiDB-lite"/>
    </source>
</evidence>
<gene>
    <name evidence="2" type="ORF">TKK_011586</name>
</gene>
<organism evidence="2 3">
    <name type="scientific">Trichogramma kaykai</name>
    <dbReference type="NCBI Taxonomy" id="54128"/>
    <lineage>
        <taxon>Eukaryota</taxon>
        <taxon>Metazoa</taxon>
        <taxon>Ecdysozoa</taxon>
        <taxon>Arthropoda</taxon>
        <taxon>Hexapoda</taxon>
        <taxon>Insecta</taxon>
        <taxon>Pterygota</taxon>
        <taxon>Neoptera</taxon>
        <taxon>Endopterygota</taxon>
        <taxon>Hymenoptera</taxon>
        <taxon>Apocrita</taxon>
        <taxon>Proctotrupomorpha</taxon>
        <taxon>Chalcidoidea</taxon>
        <taxon>Trichogrammatidae</taxon>
        <taxon>Trichogramma</taxon>
    </lineage>
</organism>
<comment type="caution">
    <text evidence="2">The sequence shown here is derived from an EMBL/GenBank/DDBJ whole genome shotgun (WGS) entry which is preliminary data.</text>
</comment>
<proteinExistence type="predicted"/>